<dbReference type="Proteomes" id="UP000521943">
    <property type="component" value="Unassembled WGS sequence"/>
</dbReference>
<gene>
    <name evidence="2" type="ORF">DFP72DRAFT_1070898</name>
</gene>
<keyword evidence="1" id="KW-0732">Signal</keyword>
<accession>A0A8H6M1C7</accession>
<dbReference type="AlphaFoldDB" id="A0A8H6M1C7"/>
<keyword evidence="3" id="KW-1185">Reference proteome</keyword>
<dbReference type="EMBL" id="JACGCI010000047">
    <property type="protein sequence ID" value="KAF6751863.1"/>
    <property type="molecule type" value="Genomic_DNA"/>
</dbReference>
<sequence>MRVSLPTLLSVAISLVSIANSHQVDTLEARDYVDELTAREVAYTDGLERRDLFADISTRELIDELSDRLERRGRYYVCNDCGMKWSWRSDGERTSCKKSKTGRHEVIEGRY</sequence>
<proteinExistence type="predicted"/>
<feature type="signal peptide" evidence="1">
    <location>
        <begin position="1"/>
        <end position="21"/>
    </location>
</feature>
<dbReference type="OrthoDB" id="2835827at2759"/>
<reference evidence="2 3" key="1">
    <citation type="submission" date="2020-07" db="EMBL/GenBank/DDBJ databases">
        <title>Comparative genomics of pyrophilous fungi reveals a link between fire events and developmental genes.</title>
        <authorList>
            <consortium name="DOE Joint Genome Institute"/>
            <person name="Steindorff A.S."/>
            <person name="Carver A."/>
            <person name="Calhoun S."/>
            <person name="Stillman K."/>
            <person name="Liu H."/>
            <person name="Lipzen A."/>
            <person name="Pangilinan J."/>
            <person name="Labutti K."/>
            <person name="Bruns T.D."/>
            <person name="Grigoriev I.V."/>
        </authorList>
    </citation>
    <scope>NUCLEOTIDE SEQUENCE [LARGE SCALE GENOMIC DNA]</scope>
    <source>
        <strain evidence="2 3">CBS 144469</strain>
    </source>
</reference>
<protein>
    <submittedName>
        <fullName evidence="2">Uncharacterized protein</fullName>
    </submittedName>
</protein>
<name>A0A8H6M1C7_9AGAR</name>
<organism evidence="2 3">
    <name type="scientific">Ephemerocybe angulata</name>
    <dbReference type="NCBI Taxonomy" id="980116"/>
    <lineage>
        <taxon>Eukaryota</taxon>
        <taxon>Fungi</taxon>
        <taxon>Dikarya</taxon>
        <taxon>Basidiomycota</taxon>
        <taxon>Agaricomycotina</taxon>
        <taxon>Agaricomycetes</taxon>
        <taxon>Agaricomycetidae</taxon>
        <taxon>Agaricales</taxon>
        <taxon>Agaricineae</taxon>
        <taxon>Psathyrellaceae</taxon>
        <taxon>Ephemerocybe</taxon>
    </lineage>
</organism>
<feature type="chain" id="PRO_5034542200" evidence="1">
    <location>
        <begin position="22"/>
        <end position="111"/>
    </location>
</feature>
<evidence type="ECO:0000313" key="3">
    <source>
        <dbReference type="Proteomes" id="UP000521943"/>
    </source>
</evidence>
<evidence type="ECO:0000313" key="2">
    <source>
        <dbReference type="EMBL" id="KAF6751863.1"/>
    </source>
</evidence>
<evidence type="ECO:0000256" key="1">
    <source>
        <dbReference type="SAM" id="SignalP"/>
    </source>
</evidence>
<comment type="caution">
    <text evidence="2">The sequence shown here is derived from an EMBL/GenBank/DDBJ whole genome shotgun (WGS) entry which is preliminary data.</text>
</comment>